<dbReference type="PROSITE" id="PS00197">
    <property type="entry name" value="2FE2S_FER_1"/>
    <property type="match status" value="1"/>
</dbReference>
<keyword evidence="4" id="KW-0408">Iron</keyword>
<gene>
    <name evidence="7" type="ORF">ACFPZN_33980</name>
</gene>
<dbReference type="SUPFAM" id="SSF47741">
    <property type="entry name" value="CO dehydrogenase ISP C-domain like"/>
    <property type="match status" value="1"/>
</dbReference>
<dbReference type="PANTHER" id="PTHR44379:SF8">
    <property type="entry name" value="XANTHINE DEHYDROGENASE IRON-SULFUR-BINDING SUBUNIT XDHC-RELATED"/>
    <property type="match status" value="1"/>
</dbReference>
<accession>A0ABW1A7N6</accession>
<name>A0ABW1A7N6_9ACTN</name>
<keyword evidence="3" id="KW-0560">Oxidoreductase</keyword>
<dbReference type="EMBL" id="JBHSON010000056">
    <property type="protein sequence ID" value="MFC5750658.1"/>
    <property type="molecule type" value="Genomic_DNA"/>
</dbReference>
<keyword evidence="5" id="KW-0411">Iron-sulfur</keyword>
<dbReference type="InterPro" id="IPR001041">
    <property type="entry name" value="2Fe-2S_ferredoxin-type"/>
</dbReference>
<dbReference type="InterPro" id="IPR012675">
    <property type="entry name" value="Beta-grasp_dom_sf"/>
</dbReference>
<evidence type="ECO:0000256" key="4">
    <source>
        <dbReference type="ARBA" id="ARBA00023004"/>
    </source>
</evidence>
<dbReference type="PANTHER" id="PTHR44379">
    <property type="entry name" value="OXIDOREDUCTASE WITH IRON-SULFUR SUBUNIT"/>
    <property type="match status" value="1"/>
</dbReference>
<dbReference type="InterPro" id="IPR002888">
    <property type="entry name" value="2Fe-2S-bd"/>
</dbReference>
<dbReference type="Pfam" id="PF01799">
    <property type="entry name" value="Fer2_2"/>
    <property type="match status" value="1"/>
</dbReference>
<evidence type="ECO:0000313" key="8">
    <source>
        <dbReference type="Proteomes" id="UP001596074"/>
    </source>
</evidence>
<evidence type="ECO:0000259" key="6">
    <source>
        <dbReference type="PROSITE" id="PS51085"/>
    </source>
</evidence>
<evidence type="ECO:0000256" key="2">
    <source>
        <dbReference type="ARBA" id="ARBA00022723"/>
    </source>
</evidence>
<dbReference type="RefSeq" id="WP_378286412.1">
    <property type="nucleotide sequence ID" value="NZ_JBHSON010000056.1"/>
</dbReference>
<organism evidence="7 8">
    <name type="scientific">Actinomadura rugatobispora</name>
    <dbReference type="NCBI Taxonomy" id="1994"/>
    <lineage>
        <taxon>Bacteria</taxon>
        <taxon>Bacillati</taxon>
        <taxon>Actinomycetota</taxon>
        <taxon>Actinomycetes</taxon>
        <taxon>Streptosporangiales</taxon>
        <taxon>Thermomonosporaceae</taxon>
        <taxon>Actinomadura</taxon>
    </lineage>
</organism>
<dbReference type="PROSITE" id="PS51085">
    <property type="entry name" value="2FE2S_FER_2"/>
    <property type="match status" value="1"/>
</dbReference>
<dbReference type="Pfam" id="PF00111">
    <property type="entry name" value="Fer2"/>
    <property type="match status" value="1"/>
</dbReference>
<evidence type="ECO:0000256" key="3">
    <source>
        <dbReference type="ARBA" id="ARBA00023002"/>
    </source>
</evidence>
<keyword evidence="2" id="KW-0479">Metal-binding</keyword>
<reference evidence="8" key="1">
    <citation type="journal article" date="2019" name="Int. J. Syst. Evol. Microbiol.">
        <title>The Global Catalogue of Microorganisms (GCM) 10K type strain sequencing project: providing services to taxonomists for standard genome sequencing and annotation.</title>
        <authorList>
            <consortium name="The Broad Institute Genomics Platform"/>
            <consortium name="The Broad Institute Genome Sequencing Center for Infectious Disease"/>
            <person name="Wu L."/>
            <person name="Ma J."/>
        </authorList>
    </citation>
    <scope>NUCLEOTIDE SEQUENCE [LARGE SCALE GENOMIC DNA]</scope>
    <source>
        <strain evidence="8">KCTC 42087</strain>
    </source>
</reference>
<dbReference type="InterPro" id="IPR006058">
    <property type="entry name" value="2Fe2S_fd_BS"/>
</dbReference>
<dbReference type="Gene3D" id="1.10.150.120">
    <property type="entry name" value="[2Fe-2S]-binding domain"/>
    <property type="match status" value="1"/>
</dbReference>
<keyword evidence="1" id="KW-0001">2Fe-2S</keyword>
<dbReference type="InterPro" id="IPR036010">
    <property type="entry name" value="2Fe-2S_ferredoxin-like_sf"/>
</dbReference>
<evidence type="ECO:0000256" key="1">
    <source>
        <dbReference type="ARBA" id="ARBA00022714"/>
    </source>
</evidence>
<protein>
    <submittedName>
        <fullName evidence="7">(2Fe-2S)-binding protein</fullName>
    </submittedName>
</protein>
<evidence type="ECO:0000256" key="5">
    <source>
        <dbReference type="ARBA" id="ARBA00023014"/>
    </source>
</evidence>
<comment type="caution">
    <text evidence="7">The sequence shown here is derived from an EMBL/GenBank/DDBJ whole genome shotgun (WGS) entry which is preliminary data.</text>
</comment>
<proteinExistence type="predicted"/>
<dbReference type="SUPFAM" id="SSF54292">
    <property type="entry name" value="2Fe-2S ferredoxin-like"/>
    <property type="match status" value="1"/>
</dbReference>
<dbReference type="InterPro" id="IPR036884">
    <property type="entry name" value="2Fe-2S-bd_dom_sf"/>
</dbReference>
<sequence>MKFTLDGEPVNADAHPWSSLRQLIEAAAHPLPTGCDAGHCGSCTVLLEGTPVPSCLVSAAEADGCEVATVKTAADARLVEAFAAEGAVQCGYCTPGMLVTLSALLRERHEKPLTAATVRRALDGNLCRCTGYAAIVAATLLAHREIEGCGIEA</sequence>
<keyword evidence="8" id="KW-1185">Reference proteome</keyword>
<dbReference type="InterPro" id="IPR051452">
    <property type="entry name" value="Diverse_Oxidoreductases"/>
</dbReference>
<dbReference type="Gene3D" id="3.10.20.30">
    <property type="match status" value="1"/>
</dbReference>
<dbReference type="Proteomes" id="UP001596074">
    <property type="component" value="Unassembled WGS sequence"/>
</dbReference>
<feature type="domain" description="2Fe-2S ferredoxin-type" evidence="6">
    <location>
        <begin position="1"/>
        <end position="73"/>
    </location>
</feature>
<evidence type="ECO:0000313" key="7">
    <source>
        <dbReference type="EMBL" id="MFC5750658.1"/>
    </source>
</evidence>